<dbReference type="EnsemblMetazoa" id="GAUT039153-RA">
    <property type="protein sequence ID" value="GAUT039153-PA"/>
    <property type="gene ID" value="GAUT039153"/>
</dbReference>
<name>A0A1A9VJ83_GLOAU</name>
<dbReference type="Proteomes" id="UP000078200">
    <property type="component" value="Unassembled WGS sequence"/>
</dbReference>
<keyword evidence="2" id="KW-1185">Reference proteome</keyword>
<reference evidence="1" key="1">
    <citation type="submission" date="2020-05" db="UniProtKB">
        <authorList>
            <consortium name="EnsemblMetazoa"/>
        </authorList>
    </citation>
    <scope>IDENTIFICATION</scope>
    <source>
        <strain evidence="1">TTRI</strain>
    </source>
</reference>
<dbReference type="VEuPathDB" id="VectorBase:GAUT039153"/>
<accession>A0A1A9VJ83</accession>
<evidence type="ECO:0000313" key="1">
    <source>
        <dbReference type="EnsemblMetazoa" id="GAUT039153-PA"/>
    </source>
</evidence>
<evidence type="ECO:0000313" key="2">
    <source>
        <dbReference type="Proteomes" id="UP000078200"/>
    </source>
</evidence>
<protein>
    <submittedName>
        <fullName evidence="1">Uncharacterized protein</fullName>
    </submittedName>
</protein>
<organism evidence="1 2">
    <name type="scientific">Glossina austeni</name>
    <name type="common">Savannah tsetse fly</name>
    <dbReference type="NCBI Taxonomy" id="7395"/>
    <lineage>
        <taxon>Eukaryota</taxon>
        <taxon>Metazoa</taxon>
        <taxon>Ecdysozoa</taxon>
        <taxon>Arthropoda</taxon>
        <taxon>Hexapoda</taxon>
        <taxon>Insecta</taxon>
        <taxon>Pterygota</taxon>
        <taxon>Neoptera</taxon>
        <taxon>Endopterygota</taxon>
        <taxon>Diptera</taxon>
        <taxon>Brachycera</taxon>
        <taxon>Muscomorpha</taxon>
        <taxon>Hippoboscoidea</taxon>
        <taxon>Glossinidae</taxon>
        <taxon>Glossina</taxon>
    </lineage>
</organism>
<proteinExistence type="predicted"/>
<sequence length="137" mass="15848">MYNELPSDLKSIAMVNREYARKTTSVQSKLITTFDKQVGDAHTADCKRNNTSIDIHDPFAWLKTVFSPKTVCKRHTGKTNESIKKKKEEERKNLVEILFTTPGTNHCARIAVQDKWHTIFIIEDLVFVEIMKTLHEN</sequence>
<dbReference type="AlphaFoldDB" id="A0A1A9VJ83"/>